<reference evidence="1" key="2">
    <citation type="submission" date="2018-08" db="UniProtKB">
        <authorList>
            <consortium name="EnsemblPlants"/>
        </authorList>
    </citation>
    <scope>IDENTIFICATION</scope>
    <source>
        <strain evidence="1">Yugu1</strain>
    </source>
</reference>
<dbReference type="InParanoid" id="K4AHJ7"/>
<dbReference type="HOGENOM" id="CLU_2675775_0_0_1"/>
<organism evidence="1 2">
    <name type="scientific">Setaria italica</name>
    <name type="common">Foxtail millet</name>
    <name type="synonym">Panicum italicum</name>
    <dbReference type="NCBI Taxonomy" id="4555"/>
    <lineage>
        <taxon>Eukaryota</taxon>
        <taxon>Viridiplantae</taxon>
        <taxon>Streptophyta</taxon>
        <taxon>Embryophyta</taxon>
        <taxon>Tracheophyta</taxon>
        <taxon>Spermatophyta</taxon>
        <taxon>Magnoliopsida</taxon>
        <taxon>Liliopsida</taxon>
        <taxon>Poales</taxon>
        <taxon>Poaceae</taxon>
        <taxon>PACMAD clade</taxon>
        <taxon>Panicoideae</taxon>
        <taxon>Panicodae</taxon>
        <taxon>Paniceae</taxon>
        <taxon>Cenchrinae</taxon>
        <taxon>Setaria</taxon>
    </lineage>
</organism>
<dbReference type="EMBL" id="AGNK02005675">
    <property type="status" value="NOT_ANNOTATED_CDS"/>
    <property type="molecule type" value="Genomic_DNA"/>
</dbReference>
<sequence length="75" mass="8365">MAVVCVIQWFEELVVVCGPFNPWDEYVATSHFVLSSPATKYSPRTSGTTLFLTKYACKKCQPPLSLSILTVIFCT</sequence>
<keyword evidence="2" id="KW-1185">Reference proteome</keyword>
<proteinExistence type="predicted"/>
<dbReference type="EnsemblPlants" id="KQK89372">
    <property type="protein sequence ID" value="KQK89372"/>
    <property type="gene ID" value="SETIT_038354mg"/>
</dbReference>
<dbReference type="AlphaFoldDB" id="K4AHJ7"/>
<dbReference type="Gramene" id="KQK89372">
    <property type="protein sequence ID" value="KQK89372"/>
    <property type="gene ID" value="SETIT_038354mg"/>
</dbReference>
<dbReference type="Proteomes" id="UP000004995">
    <property type="component" value="Unassembled WGS sequence"/>
</dbReference>
<protein>
    <submittedName>
        <fullName evidence="1">Uncharacterized protein</fullName>
    </submittedName>
</protein>
<accession>K4AHJ7</accession>
<evidence type="ECO:0000313" key="2">
    <source>
        <dbReference type="Proteomes" id="UP000004995"/>
    </source>
</evidence>
<evidence type="ECO:0000313" key="1">
    <source>
        <dbReference type="EnsemblPlants" id="KQK89372"/>
    </source>
</evidence>
<name>K4AHJ7_SETIT</name>
<reference evidence="2" key="1">
    <citation type="journal article" date="2012" name="Nat. Biotechnol.">
        <title>Reference genome sequence of the model plant Setaria.</title>
        <authorList>
            <person name="Bennetzen J.L."/>
            <person name="Schmutz J."/>
            <person name="Wang H."/>
            <person name="Percifield R."/>
            <person name="Hawkins J."/>
            <person name="Pontaroli A.C."/>
            <person name="Estep M."/>
            <person name="Feng L."/>
            <person name="Vaughn J.N."/>
            <person name="Grimwood J."/>
            <person name="Jenkins J."/>
            <person name="Barry K."/>
            <person name="Lindquist E."/>
            <person name="Hellsten U."/>
            <person name="Deshpande S."/>
            <person name="Wang X."/>
            <person name="Wu X."/>
            <person name="Mitros T."/>
            <person name="Triplett J."/>
            <person name="Yang X."/>
            <person name="Ye C.Y."/>
            <person name="Mauro-Herrera M."/>
            <person name="Wang L."/>
            <person name="Li P."/>
            <person name="Sharma M."/>
            <person name="Sharma R."/>
            <person name="Ronald P.C."/>
            <person name="Panaud O."/>
            <person name="Kellogg E.A."/>
            <person name="Brutnell T.P."/>
            <person name="Doust A.N."/>
            <person name="Tuskan G.A."/>
            <person name="Rokhsar D."/>
            <person name="Devos K.M."/>
        </authorList>
    </citation>
    <scope>NUCLEOTIDE SEQUENCE [LARGE SCALE GENOMIC DNA]</scope>
    <source>
        <strain evidence="2">cv. Yugu1</strain>
    </source>
</reference>